<dbReference type="InterPro" id="IPR003675">
    <property type="entry name" value="Rce1/LyrA-like_dom"/>
</dbReference>
<dbReference type="GO" id="GO:0080120">
    <property type="term" value="P:CAAX-box protein maturation"/>
    <property type="evidence" value="ECO:0007669"/>
    <property type="project" value="UniProtKB-ARBA"/>
</dbReference>
<dbReference type="RefSeq" id="WP_089964915.1">
    <property type="nucleotide sequence ID" value="NZ_FNJM01000001.1"/>
</dbReference>
<evidence type="ECO:0000259" key="2">
    <source>
        <dbReference type="Pfam" id="PF02517"/>
    </source>
</evidence>
<keyword evidence="1" id="KW-0472">Membrane</keyword>
<dbReference type="GO" id="GO:0004175">
    <property type="term" value="F:endopeptidase activity"/>
    <property type="evidence" value="ECO:0007669"/>
    <property type="project" value="UniProtKB-ARBA"/>
</dbReference>
<dbReference type="AlphaFoldDB" id="A0A1H0LS53"/>
<proteinExistence type="predicted"/>
<dbReference type="EMBL" id="FNJM01000001">
    <property type="protein sequence ID" value="SDO70954.1"/>
    <property type="molecule type" value="Genomic_DNA"/>
</dbReference>
<dbReference type="PANTHER" id="PTHR39430">
    <property type="entry name" value="MEMBRANE-ASSOCIATED PROTEASE-RELATED"/>
    <property type="match status" value="1"/>
</dbReference>
<dbReference type="OrthoDB" id="9782250at2"/>
<keyword evidence="1" id="KW-0812">Transmembrane</keyword>
<keyword evidence="4" id="KW-1185">Reference proteome</keyword>
<accession>A0A1H0LS53</accession>
<sequence>MKSINVHLKIATVSFLAIVLAGLVWLGITFVSRKFGIKLFENNVISTMGLASCILVCQYFVIKKYNNGRFSFDFIGLAFKQNSFKLLFIGIGVGTLMYFSWALILIVMKIVKFKGIGSTFCPVYNVTIGIISALVMSIFASFSEEILCRGIILNQLMQFKGKIFALIISSLIFTMCHTQYYHDFSALLSVFAMVILFGYVYVITGSLYLSIGLHFAVDFFQLISGVSNNFLLFDIKVSDSQLSIYLSDAQLFVILILILVLVLMDIKKIGFNSKI</sequence>
<feature type="transmembrane region" description="Helical" evidence="1">
    <location>
        <begin position="123"/>
        <end position="142"/>
    </location>
</feature>
<keyword evidence="1" id="KW-1133">Transmembrane helix</keyword>
<feature type="transmembrane region" description="Helical" evidence="1">
    <location>
        <begin position="163"/>
        <end position="180"/>
    </location>
</feature>
<feature type="transmembrane region" description="Helical" evidence="1">
    <location>
        <begin position="244"/>
        <end position="264"/>
    </location>
</feature>
<dbReference type="STRING" id="94869.SAMN04488529_101180"/>
<feature type="transmembrane region" description="Helical" evidence="1">
    <location>
        <begin position="83"/>
        <end position="111"/>
    </location>
</feature>
<reference evidence="3 4" key="1">
    <citation type="submission" date="2016-10" db="EMBL/GenBank/DDBJ databases">
        <authorList>
            <person name="de Groot N.N."/>
        </authorList>
    </citation>
    <scope>NUCLEOTIDE SEQUENCE [LARGE SCALE GENOMIC DNA]</scope>
    <source>
        <strain evidence="3 4">DSM 12272</strain>
    </source>
</reference>
<feature type="transmembrane region" description="Helical" evidence="1">
    <location>
        <begin position="186"/>
        <end position="204"/>
    </location>
</feature>
<keyword evidence="3" id="KW-0645">Protease</keyword>
<feature type="transmembrane region" description="Helical" evidence="1">
    <location>
        <begin position="12"/>
        <end position="32"/>
    </location>
</feature>
<dbReference type="Proteomes" id="UP000198597">
    <property type="component" value="Unassembled WGS sequence"/>
</dbReference>
<dbReference type="PANTHER" id="PTHR39430:SF1">
    <property type="entry name" value="PROTEASE"/>
    <property type="match status" value="1"/>
</dbReference>
<evidence type="ECO:0000313" key="4">
    <source>
        <dbReference type="Proteomes" id="UP000198597"/>
    </source>
</evidence>
<organism evidence="3 4">
    <name type="scientific">Clostridium gasigenes</name>
    <dbReference type="NCBI Taxonomy" id="94869"/>
    <lineage>
        <taxon>Bacteria</taxon>
        <taxon>Bacillati</taxon>
        <taxon>Bacillota</taxon>
        <taxon>Clostridia</taxon>
        <taxon>Eubacteriales</taxon>
        <taxon>Clostridiaceae</taxon>
        <taxon>Clostridium</taxon>
    </lineage>
</organism>
<evidence type="ECO:0000256" key="1">
    <source>
        <dbReference type="SAM" id="Phobius"/>
    </source>
</evidence>
<keyword evidence="3" id="KW-0378">Hydrolase</keyword>
<dbReference type="GO" id="GO:0006508">
    <property type="term" value="P:proteolysis"/>
    <property type="evidence" value="ECO:0007669"/>
    <property type="project" value="UniProtKB-KW"/>
</dbReference>
<feature type="domain" description="CAAX prenyl protease 2/Lysostaphin resistance protein A-like" evidence="2">
    <location>
        <begin position="130"/>
        <end position="220"/>
    </location>
</feature>
<evidence type="ECO:0000313" key="3">
    <source>
        <dbReference type="EMBL" id="SDO70954.1"/>
    </source>
</evidence>
<feature type="transmembrane region" description="Helical" evidence="1">
    <location>
        <begin position="44"/>
        <end position="62"/>
    </location>
</feature>
<dbReference type="Pfam" id="PF02517">
    <property type="entry name" value="Rce1-like"/>
    <property type="match status" value="1"/>
</dbReference>
<gene>
    <name evidence="3" type="ORF">SAMN04488529_101180</name>
</gene>
<name>A0A1H0LS53_9CLOT</name>
<protein>
    <submittedName>
        <fullName evidence="3">CAAX protease self-immunity</fullName>
    </submittedName>
</protein>